<dbReference type="EC" id="3.4.-.-" evidence="2"/>
<keyword evidence="2" id="KW-0482">Metalloprotease</keyword>
<keyword evidence="2" id="KW-0378">Hydrolase</keyword>
<reference evidence="2 3" key="1">
    <citation type="submission" date="2023-04" db="EMBL/GenBank/DDBJ databases">
        <title>A long-awaited taxogenomic arrangement of the family Halomonadaceae.</title>
        <authorList>
            <person name="De La Haba R."/>
            <person name="Chuvochina M."/>
            <person name="Wittouck S."/>
            <person name="Arahal D.R."/>
            <person name="Sanchez-Porro C."/>
            <person name="Hugenholtz P."/>
            <person name="Ventosa A."/>
        </authorList>
    </citation>
    <scope>NUCLEOTIDE SEQUENCE [LARGE SCALE GENOMIC DNA]</scope>
    <source>
        <strain evidence="2 3">DSM 23530</strain>
    </source>
</reference>
<keyword evidence="3" id="KW-1185">Reference proteome</keyword>
<dbReference type="Pfam" id="PF01863">
    <property type="entry name" value="YgjP-like"/>
    <property type="match status" value="1"/>
</dbReference>
<dbReference type="Gene3D" id="3.30.2010.10">
    <property type="entry name" value="Metalloproteases ('zincins'), catalytic domain"/>
    <property type="match status" value="1"/>
</dbReference>
<comment type="caution">
    <text evidence="2">The sequence shown here is derived from an EMBL/GenBank/DDBJ whole genome shotgun (WGS) entry which is preliminary data.</text>
</comment>
<dbReference type="EMBL" id="JARWAK010000003">
    <property type="protein sequence ID" value="MDR5866245.1"/>
    <property type="molecule type" value="Genomic_DNA"/>
</dbReference>
<evidence type="ECO:0000259" key="1">
    <source>
        <dbReference type="Pfam" id="PF01863"/>
    </source>
</evidence>
<name>A0ABU1FZY4_9GAMM</name>
<keyword evidence="2" id="KW-0645">Protease</keyword>
<feature type="domain" description="YgjP-like metallopeptidase" evidence="1">
    <location>
        <begin position="37"/>
        <end position="244"/>
    </location>
</feature>
<accession>A0ABU1FZY4</accession>
<dbReference type="PANTHER" id="PTHR30399:SF1">
    <property type="entry name" value="UTP PYROPHOSPHATASE"/>
    <property type="match status" value="1"/>
</dbReference>
<dbReference type="InterPro" id="IPR053136">
    <property type="entry name" value="UTP_pyrophosphatase-like"/>
</dbReference>
<dbReference type="GO" id="GO:0008237">
    <property type="term" value="F:metallopeptidase activity"/>
    <property type="evidence" value="ECO:0007669"/>
    <property type="project" value="UniProtKB-KW"/>
</dbReference>
<dbReference type="PANTHER" id="PTHR30399">
    <property type="entry name" value="UNCHARACTERIZED PROTEIN YGJP"/>
    <property type="match status" value="1"/>
</dbReference>
<gene>
    <name evidence="2" type="ORF">QC818_05530</name>
</gene>
<evidence type="ECO:0000313" key="3">
    <source>
        <dbReference type="Proteomes" id="UP001264519"/>
    </source>
</evidence>
<protein>
    <submittedName>
        <fullName evidence="2">SprT family zinc-dependent metalloprotease</fullName>
        <ecNumber evidence="2">3.4.-.-</ecNumber>
    </submittedName>
</protein>
<dbReference type="InterPro" id="IPR002725">
    <property type="entry name" value="YgjP-like_metallopeptidase"/>
</dbReference>
<dbReference type="CDD" id="cd07344">
    <property type="entry name" value="M48_yhfN_like"/>
    <property type="match status" value="1"/>
</dbReference>
<dbReference type="Proteomes" id="UP001264519">
    <property type="component" value="Unassembled WGS sequence"/>
</dbReference>
<organism evidence="2 3">
    <name type="scientific">Halomonas koreensis</name>
    <dbReference type="NCBI Taxonomy" id="245385"/>
    <lineage>
        <taxon>Bacteria</taxon>
        <taxon>Pseudomonadati</taxon>
        <taxon>Pseudomonadota</taxon>
        <taxon>Gammaproteobacteria</taxon>
        <taxon>Oceanospirillales</taxon>
        <taxon>Halomonadaceae</taxon>
        <taxon>Halomonas</taxon>
    </lineage>
</organism>
<proteinExistence type="predicted"/>
<dbReference type="RefSeq" id="WP_309651847.1">
    <property type="nucleotide sequence ID" value="NZ_JARWAK010000003.1"/>
</dbReference>
<sequence>MSVMISNAAPYGRELFLRYGDECITIRRLARSQGINRVLIKVHPDTRVEALAPREASDDEVLDAVRQRARWIYQQLRQFRAQNEYVIPRRYVSGESHYYLGRQHLLKVIETLTERQGVKLLRGRLEVRIRHKRPDKVKQLLARWYRERAGEVFGRRLDAMLEQALWVSERPPMRVQAMQTRWGSCSPQGRLTLNPHLVKAPRECVDYVILHELCHIAEHNHSERFYRLMGQVMPQWEGIKARLDDMASRLID</sequence>
<evidence type="ECO:0000313" key="2">
    <source>
        <dbReference type="EMBL" id="MDR5866245.1"/>
    </source>
</evidence>